<dbReference type="InterPro" id="IPR029030">
    <property type="entry name" value="Caspase-like_dom_sf"/>
</dbReference>
<evidence type="ECO:0000256" key="2">
    <source>
        <dbReference type="SAM" id="SignalP"/>
    </source>
</evidence>
<gene>
    <name evidence="4" type="ORF">U14_01525</name>
</gene>
<name>A0A0S6VWY9_9BACT</name>
<keyword evidence="2" id="KW-0732">Signal</keyword>
<evidence type="ECO:0000256" key="1">
    <source>
        <dbReference type="SAM" id="MobiDB-lite"/>
    </source>
</evidence>
<sequence>MKRIGGLCIIVLLLGATTTQAAPKTWGLCIGISEYNVPELSLKWADKDAIEFSTFLRYGLGLPEDQYRILKNSDATRENIRDAFGWLGLVAKPEDRVYIFYSGHGKDNSPLVPYDIENAFTLESLQKALSKIEANEIIFFADACFSGKIAGKGAKPIIDREHLTGLNNETVAEITKSKPGVVVMTSANGIQEAYEKDGQKNGLFTYYLMNTLMDPNIHAAIDLDRNGKVSLFEVYQNVRYLVASESKQEPQISDGNAAQQVMMFAGIQTIPKPTTEPVSTTSSGEKKGMSTGTKVALGVGVAAAIGGGVALTLNSQSSDNGADTPADPSKVKARLQIVPDIQTSCGSIAYRLYVDNASGSPVTVSRIDYEETLTQDEPPSTCKQGRRGSFLPDIRTVPAYQWALVREWQAEFYSCGGCPYKFSECAYALKYTVATSAGTIAADAVEAVMMNSGNYCQTAPTPTPTPDLTPTPGK</sequence>
<evidence type="ECO:0000313" key="4">
    <source>
        <dbReference type="EMBL" id="GAK50297.1"/>
    </source>
</evidence>
<keyword evidence="5" id="KW-1185">Reference proteome</keyword>
<proteinExistence type="predicted"/>
<dbReference type="InterPro" id="IPR018247">
    <property type="entry name" value="EF_Hand_1_Ca_BS"/>
</dbReference>
<dbReference type="PROSITE" id="PS00018">
    <property type="entry name" value="EF_HAND_1"/>
    <property type="match status" value="1"/>
</dbReference>
<feature type="signal peptide" evidence="2">
    <location>
        <begin position="1"/>
        <end position="21"/>
    </location>
</feature>
<evidence type="ECO:0000313" key="5">
    <source>
        <dbReference type="Proteomes" id="UP000030700"/>
    </source>
</evidence>
<evidence type="ECO:0000259" key="3">
    <source>
        <dbReference type="Pfam" id="PF00656"/>
    </source>
</evidence>
<dbReference type="EMBL" id="DF820456">
    <property type="protein sequence ID" value="GAK50297.1"/>
    <property type="molecule type" value="Genomic_DNA"/>
</dbReference>
<dbReference type="GO" id="GO:0006508">
    <property type="term" value="P:proteolysis"/>
    <property type="evidence" value="ECO:0007669"/>
    <property type="project" value="InterPro"/>
</dbReference>
<dbReference type="SUPFAM" id="SSF52129">
    <property type="entry name" value="Caspase-like"/>
    <property type="match status" value="1"/>
</dbReference>
<reference evidence="4" key="1">
    <citation type="journal article" date="2015" name="PeerJ">
        <title>First genomic representation of candidate bacterial phylum KSB3 points to enhanced environmental sensing as a trigger of wastewater bulking.</title>
        <authorList>
            <person name="Sekiguchi Y."/>
            <person name="Ohashi A."/>
            <person name="Parks D.H."/>
            <person name="Yamauchi T."/>
            <person name="Tyson G.W."/>
            <person name="Hugenholtz P."/>
        </authorList>
    </citation>
    <scope>NUCLEOTIDE SEQUENCE [LARGE SCALE GENOMIC DNA]</scope>
</reference>
<feature type="chain" id="PRO_5006631516" evidence="2">
    <location>
        <begin position="22"/>
        <end position="474"/>
    </location>
</feature>
<dbReference type="AlphaFoldDB" id="A0A0S6VWY9"/>
<dbReference type="InterPro" id="IPR011600">
    <property type="entry name" value="Pept_C14_caspase"/>
</dbReference>
<dbReference type="Pfam" id="PF00656">
    <property type="entry name" value="Peptidase_C14"/>
    <property type="match status" value="1"/>
</dbReference>
<dbReference type="GO" id="GO:0004197">
    <property type="term" value="F:cysteine-type endopeptidase activity"/>
    <property type="evidence" value="ECO:0007669"/>
    <property type="project" value="InterPro"/>
</dbReference>
<feature type="region of interest" description="Disordered" evidence="1">
    <location>
        <begin position="272"/>
        <end position="291"/>
    </location>
</feature>
<accession>A0A0S6VWY9</accession>
<dbReference type="Proteomes" id="UP000030700">
    <property type="component" value="Unassembled WGS sequence"/>
</dbReference>
<protein>
    <submittedName>
        <fullName evidence="4">Peptidase C14 caspase catalytic subunit p20</fullName>
    </submittedName>
</protein>
<organism evidence="4">
    <name type="scientific">Candidatus Moduliflexus flocculans</name>
    <dbReference type="NCBI Taxonomy" id="1499966"/>
    <lineage>
        <taxon>Bacteria</taxon>
        <taxon>Candidatus Moduliflexota</taxon>
        <taxon>Candidatus Moduliflexia</taxon>
        <taxon>Candidatus Moduliflexales</taxon>
        <taxon>Candidatus Moduliflexaceae</taxon>
    </lineage>
</organism>
<feature type="domain" description="Peptidase C14 caspase" evidence="3">
    <location>
        <begin position="28"/>
        <end position="254"/>
    </location>
</feature>
<dbReference type="Gene3D" id="3.40.50.1460">
    <property type="match status" value="1"/>
</dbReference>
<dbReference type="STRING" id="1499966.U14_01525"/>
<dbReference type="HOGENOM" id="CLU_575778_0_0_0"/>